<accession>A0A242CGY5</accession>
<dbReference type="AlphaFoldDB" id="A0A242CGY5"/>
<protein>
    <submittedName>
        <fullName evidence="2">Uncharacterized protein</fullName>
    </submittedName>
</protein>
<reference evidence="2" key="1">
    <citation type="submission" date="2017-05" db="EMBL/GenBank/DDBJ databases">
        <title>The Genome Sequence of Enterococcus sp. 4G2_DIV0659.</title>
        <authorList>
            <consortium name="The Broad Institute Genomics Platform"/>
            <consortium name="The Broad Institute Genomic Center for Infectious Diseases"/>
            <person name="Earl A."/>
            <person name="Manson A."/>
            <person name="Schwartman J."/>
            <person name="Gilmore M."/>
            <person name="Abouelleil A."/>
            <person name="Cao P."/>
            <person name="Chapman S."/>
            <person name="Cusick C."/>
            <person name="Shea T."/>
            <person name="Young S."/>
            <person name="Neafsey D."/>
            <person name="Nusbaum C."/>
            <person name="Birren B."/>
        </authorList>
    </citation>
    <scope>NUCLEOTIDE SEQUENCE [LARGE SCALE GENOMIC DNA]</scope>
    <source>
        <strain evidence="2">4G2_DIV0659</strain>
    </source>
</reference>
<dbReference type="STRING" id="1834181.A5880_000155"/>
<dbReference type="EMBL" id="NGLE02000001">
    <property type="protein sequence ID" value="MEI5994665.1"/>
    <property type="molecule type" value="Genomic_DNA"/>
</dbReference>
<keyword evidence="3" id="KW-1185">Reference proteome</keyword>
<organism evidence="2">
    <name type="scientific">Candidatus Enterococcus mansonii</name>
    <dbReference type="NCBI Taxonomy" id="1834181"/>
    <lineage>
        <taxon>Bacteria</taxon>
        <taxon>Bacillati</taxon>
        <taxon>Bacillota</taxon>
        <taxon>Bacilli</taxon>
        <taxon>Lactobacillales</taxon>
        <taxon>Enterococcaceae</taxon>
        <taxon>Enterococcus</taxon>
    </lineage>
</organism>
<sequence length="37" mass="4340">MKMNQFTASHCQKWVVECYLIVRQVQKSCVFALSFSV</sequence>
<gene>
    <name evidence="2" type="ORF">A5880_000155</name>
    <name evidence="1" type="ORF">A5880_002251</name>
</gene>
<name>A0A242CGY5_9ENTE</name>
<comment type="caution">
    <text evidence="2">The sequence shown here is derived from an EMBL/GenBank/DDBJ whole genome shotgun (WGS) entry which is preliminary data.</text>
</comment>
<evidence type="ECO:0000313" key="2">
    <source>
        <dbReference type="EMBL" id="OTO09476.1"/>
    </source>
</evidence>
<evidence type="ECO:0000313" key="1">
    <source>
        <dbReference type="EMBL" id="MEI5994665.1"/>
    </source>
</evidence>
<reference evidence="1 3" key="2">
    <citation type="submission" date="2018-07" db="EMBL/GenBank/DDBJ databases">
        <title>The Genome Sequence of Enterococcus sp. DIV0659b.</title>
        <authorList>
            <consortium name="The Broad Institute Genomics Platform"/>
            <consortium name="The Broad Institute Genomic Center for Infectious Diseases"/>
            <person name="Earl A."/>
            <person name="Manson A."/>
            <person name="Schwartman J."/>
            <person name="Gilmore M."/>
            <person name="Abouelleil A."/>
            <person name="Cao P."/>
            <person name="Chapman S."/>
            <person name="Cusick C."/>
            <person name="Shea T."/>
            <person name="Young S."/>
            <person name="Neafsey D."/>
            <person name="Nusbaum C."/>
            <person name="Birren B."/>
        </authorList>
    </citation>
    <scope>NUCLEOTIDE SEQUENCE [LARGE SCALE GENOMIC DNA]</scope>
    <source>
        <strain evidence="1 3">4G2_DIV0659</strain>
    </source>
</reference>
<dbReference type="Proteomes" id="UP000195139">
    <property type="component" value="Unassembled WGS sequence"/>
</dbReference>
<dbReference type="EMBL" id="NGLE01000001">
    <property type="protein sequence ID" value="OTO09476.1"/>
    <property type="molecule type" value="Genomic_DNA"/>
</dbReference>
<proteinExistence type="predicted"/>
<evidence type="ECO:0000313" key="3">
    <source>
        <dbReference type="Proteomes" id="UP000195139"/>
    </source>
</evidence>